<keyword evidence="3" id="KW-1185">Reference proteome</keyword>
<feature type="domain" description="HNH nuclease" evidence="1">
    <location>
        <begin position="143"/>
        <end position="236"/>
    </location>
</feature>
<dbReference type="Pfam" id="PF13391">
    <property type="entry name" value="HNH_2"/>
    <property type="match status" value="1"/>
</dbReference>
<protein>
    <recommendedName>
        <fullName evidence="1">HNH nuclease domain-containing protein</fullName>
    </recommendedName>
</protein>
<name>A0A5N6SQU7_ASPPS</name>
<sequence length="338" mass="38164">MSSPSEGILSPTISTDFTVHQQIGETLSARLDRYTSSDVSDKTVHFLRTFFRCLSLDGKSNLVEDVDSCETDEDLRKLWRHIDTGIMIPMLANGGKTPCVSPSPRLGYQSSFENIFAENFDPVTRSDQSALRDACLARDNYQCVISKVYDPKNRPLNNTNYAPLQAAYIIPFSMGTYRQDEEELEMCKVWMTLYRYFPELRSRLNHHSSDVNSVENAMMLLSPLHAEFGAFHFIFEKTNTVNKYRLKTFRGFSGAYTPYLPTTRVVNFTSHDPRYALPDVLLLGVHAAIGNFLNASGRGEQIEKMVRDMRSGGSGLASDGSTDIELLLSAYNLRTPTW</sequence>
<reference evidence="2 3" key="1">
    <citation type="submission" date="2019-04" db="EMBL/GenBank/DDBJ databases">
        <title>Friends and foes A comparative genomics study of 23 Aspergillus species from section Flavi.</title>
        <authorList>
            <consortium name="DOE Joint Genome Institute"/>
            <person name="Kjaerbolling I."/>
            <person name="Vesth T."/>
            <person name="Frisvad J.C."/>
            <person name="Nybo J.L."/>
            <person name="Theobald S."/>
            <person name="Kildgaard S."/>
            <person name="Isbrandt T."/>
            <person name="Kuo A."/>
            <person name="Sato A."/>
            <person name="Lyhne E.K."/>
            <person name="Kogle M.E."/>
            <person name="Wiebenga A."/>
            <person name="Kun R.S."/>
            <person name="Lubbers R.J."/>
            <person name="Makela M.R."/>
            <person name="Barry K."/>
            <person name="Chovatia M."/>
            <person name="Clum A."/>
            <person name="Daum C."/>
            <person name="Haridas S."/>
            <person name="He G."/>
            <person name="LaButti K."/>
            <person name="Lipzen A."/>
            <person name="Mondo S."/>
            <person name="Riley R."/>
            <person name="Salamov A."/>
            <person name="Simmons B.A."/>
            <person name="Magnuson J.K."/>
            <person name="Henrissat B."/>
            <person name="Mortensen U.H."/>
            <person name="Larsen T.O."/>
            <person name="Devries R.P."/>
            <person name="Grigoriev I.V."/>
            <person name="Machida M."/>
            <person name="Baker S.E."/>
            <person name="Andersen M.R."/>
        </authorList>
    </citation>
    <scope>NUCLEOTIDE SEQUENCE [LARGE SCALE GENOMIC DNA]</scope>
    <source>
        <strain evidence="2 3">CBS 117625</strain>
    </source>
</reference>
<gene>
    <name evidence="2" type="ORF">BDV38DRAFT_100346</name>
</gene>
<dbReference type="EMBL" id="ML743580">
    <property type="protein sequence ID" value="KAE8137066.1"/>
    <property type="molecule type" value="Genomic_DNA"/>
</dbReference>
<dbReference type="InterPro" id="IPR003615">
    <property type="entry name" value="HNH_nuc"/>
</dbReference>
<accession>A0A5N6SQU7</accession>
<evidence type="ECO:0000259" key="1">
    <source>
        <dbReference type="Pfam" id="PF13391"/>
    </source>
</evidence>
<dbReference type="GeneID" id="43635043"/>
<proteinExistence type="predicted"/>
<evidence type="ECO:0000313" key="3">
    <source>
        <dbReference type="Proteomes" id="UP000325672"/>
    </source>
</evidence>
<dbReference type="Proteomes" id="UP000325672">
    <property type="component" value="Unassembled WGS sequence"/>
</dbReference>
<dbReference type="RefSeq" id="XP_031913129.1">
    <property type="nucleotide sequence ID" value="XM_032050833.1"/>
</dbReference>
<evidence type="ECO:0000313" key="2">
    <source>
        <dbReference type="EMBL" id="KAE8137066.1"/>
    </source>
</evidence>
<dbReference type="OrthoDB" id="2104739at2759"/>
<organism evidence="2 3">
    <name type="scientific">Aspergillus pseudotamarii</name>
    <dbReference type="NCBI Taxonomy" id="132259"/>
    <lineage>
        <taxon>Eukaryota</taxon>
        <taxon>Fungi</taxon>
        <taxon>Dikarya</taxon>
        <taxon>Ascomycota</taxon>
        <taxon>Pezizomycotina</taxon>
        <taxon>Eurotiomycetes</taxon>
        <taxon>Eurotiomycetidae</taxon>
        <taxon>Eurotiales</taxon>
        <taxon>Aspergillaceae</taxon>
        <taxon>Aspergillus</taxon>
        <taxon>Aspergillus subgen. Circumdati</taxon>
    </lineage>
</organism>
<dbReference type="AlphaFoldDB" id="A0A5N6SQU7"/>